<keyword evidence="1" id="KW-0472">Membrane</keyword>
<gene>
    <name evidence="2" type="ORF">MGAL_10B032695</name>
</gene>
<dbReference type="OrthoDB" id="9974479at2759"/>
<name>A0A8B6CAS1_MYTGA</name>
<accession>A0A8B6CAS1</accession>
<protein>
    <submittedName>
        <fullName evidence="2">Uncharacterized protein</fullName>
    </submittedName>
</protein>
<sequence>MEELVKLRTDDTQELVENIPTFPSCKNTMYKKRKNNLPVLPKNCLPNQYRSLPLQCNTNYNFSLPLSSWTMKSPSEVQHTLYFLVSTKKAVSSTTRNASGEKHKKQVFSFHTRMTTIFINLYAVLLYFHLYPC</sequence>
<reference evidence="2" key="1">
    <citation type="submission" date="2018-11" db="EMBL/GenBank/DDBJ databases">
        <authorList>
            <person name="Alioto T."/>
            <person name="Alioto T."/>
        </authorList>
    </citation>
    <scope>NUCLEOTIDE SEQUENCE</scope>
</reference>
<feature type="transmembrane region" description="Helical" evidence="1">
    <location>
        <begin position="110"/>
        <end position="130"/>
    </location>
</feature>
<organism evidence="2 3">
    <name type="scientific">Mytilus galloprovincialis</name>
    <name type="common">Mediterranean mussel</name>
    <dbReference type="NCBI Taxonomy" id="29158"/>
    <lineage>
        <taxon>Eukaryota</taxon>
        <taxon>Metazoa</taxon>
        <taxon>Spiralia</taxon>
        <taxon>Lophotrochozoa</taxon>
        <taxon>Mollusca</taxon>
        <taxon>Bivalvia</taxon>
        <taxon>Autobranchia</taxon>
        <taxon>Pteriomorphia</taxon>
        <taxon>Mytilida</taxon>
        <taxon>Mytiloidea</taxon>
        <taxon>Mytilidae</taxon>
        <taxon>Mytilinae</taxon>
        <taxon>Mytilus</taxon>
    </lineage>
</organism>
<keyword evidence="1" id="KW-1133">Transmembrane helix</keyword>
<dbReference type="Proteomes" id="UP000596742">
    <property type="component" value="Unassembled WGS sequence"/>
</dbReference>
<proteinExistence type="predicted"/>
<comment type="caution">
    <text evidence="2">The sequence shown here is derived from an EMBL/GenBank/DDBJ whole genome shotgun (WGS) entry which is preliminary data.</text>
</comment>
<evidence type="ECO:0000313" key="3">
    <source>
        <dbReference type="Proteomes" id="UP000596742"/>
    </source>
</evidence>
<evidence type="ECO:0000256" key="1">
    <source>
        <dbReference type="SAM" id="Phobius"/>
    </source>
</evidence>
<evidence type="ECO:0000313" key="2">
    <source>
        <dbReference type="EMBL" id="VDI01765.1"/>
    </source>
</evidence>
<keyword evidence="3" id="KW-1185">Reference proteome</keyword>
<dbReference type="EMBL" id="UYJE01001392">
    <property type="protein sequence ID" value="VDI01765.1"/>
    <property type="molecule type" value="Genomic_DNA"/>
</dbReference>
<keyword evidence="1" id="KW-0812">Transmembrane</keyword>
<dbReference type="AlphaFoldDB" id="A0A8B6CAS1"/>